<evidence type="ECO:0000256" key="6">
    <source>
        <dbReference type="ARBA" id="ARBA00023242"/>
    </source>
</evidence>
<keyword evidence="5" id="KW-0862">Zinc</keyword>
<keyword evidence="4" id="KW-0863">Zinc-finger</keyword>
<dbReference type="PANTHER" id="PTHR46144">
    <property type="entry name" value="ZINC FINGER PROTEIN 385B-LIKE"/>
    <property type="match status" value="1"/>
</dbReference>
<accession>A0AAN9JLZ8</accession>
<dbReference type="GO" id="GO:0008270">
    <property type="term" value="F:zinc ion binding"/>
    <property type="evidence" value="ECO:0007669"/>
    <property type="project" value="UniProtKB-KW"/>
</dbReference>
<evidence type="ECO:0000256" key="4">
    <source>
        <dbReference type="ARBA" id="ARBA00022771"/>
    </source>
</evidence>
<comment type="subcellular location">
    <subcellularLocation>
        <location evidence="1">Nucleus</location>
    </subcellularLocation>
</comment>
<evidence type="ECO:0000259" key="9">
    <source>
        <dbReference type="SMART" id="SM00451"/>
    </source>
</evidence>
<evidence type="ECO:0000256" key="1">
    <source>
        <dbReference type="ARBA" id="ARBA00004123"/>
    </source>
</evidence>
<evidence type="ECO:0000259" key="8">
    <source>
        <dbReference type="SMART" id="SM00355"/>
    </source>
</evidence>
<feature type="domain" description="U1-type" evidence="9">
    <location>
        <begin position="167"/>
        <end position="201"/>
    </location>
</feature>
<feature type="domain" description="C2H2-type" evidence="8">
    <location>
        <begin position="170"/>
        <end position="194"/>
    </location>
</feature>
<evidence type="ECO:0000313" key="11">
    <source>
        <dbReference type="Proteomes" id="UP001359559"/>
    </source>
</evidence>
<evidence type="ECO:0000256" key="7">
    <source>
        <dbReference type="SAM" id="MobiDB-lite"/>
    </source>
</evidence>
<feature type="compositionally biased region" description="Polar residues" evidence="7">
    <location>
        <begin position="128"/>
        <end position="138"/>
    </location>
</feature>
<dbReference type="InterPro" id="IPR003604">
    <property type="entry name" value="Matrin/U1-like-C_Znf_C2H2"/>
</dbReference>
<dbReference type="InterPro" id="IPR036236">
    <property type="entry name" value="Znf_C2H2_sf"/>
</dbReference>
<feature type="domain" description="U1-type" evidence="9">
    <location>
        <begin position="326"/>
        <end position="360"/>
    </location>
</feature>
<evidence type="ECO:0000256" key="2">
    <source>
        <dbReference type="ARBA" id="ARBA00022723"/>
    </source>
</evidence>
<keyword evidence="6" id="KW-0539">Nucleus</keyword>
<feature type="domain" description="C2H2-type" evidence="8">
    <location>
        <begin position="329"/>
        <end position="351"/>
    </location>
</feature>
<keyword evidence="3" id="KW-0677">Repeat</keyword>
<gene>
    <name evidence="10" type="ORF">RJT34_12358</name>
</gene>
<dbReference type="SMART" id="SM00355">
    <property type="entry name" value="ZnF_C2H2"/>
    <property type="match status" value="4"/>
</dbReference>
<sequence>MYQQQQQQQHQHQHVPFTQPYYSANPVLLPFPLTTDSSDYHNWILKQPDPITYDHAVGPSNGTWSHQFFTNEAVALPNQTKFTKPIRCEVCKIDCNSKDVYEKHISGKKHQKNLQVQTNPSNTLLAGGSSHLSVQSHPTRGKVSAGSVGKELKSKEQKLLNGSAPADSVKFCTVCNIVCTSQDVYDKHLAGKKHAAQVGLMSNNGIGPYIAAFKRQGIGPWKKAPKKVRVDQSAWCEVCEIKCNSRDMYIIHLSGKKHMKNLEKLSKPKLDANASATTTKALQLAANPIIRPQEKQGTEKPKSQKASEMNIEMKKLKVVEGGAAASAVRICILCNVVCNSQTVFDAHLVGHKHTAMMKKQGESIAAPTG</sequence>
<dbReference type="Pfam" id="PF12874">
    <property type="entry name" value="zf-met"/>
    <property type="match status" value="4"/>
</dbReference>
<proteinExistence type="predicted"/>
<keyword evidence="2" id="KW-0479">Metal-binding</keyword>
<dbReference type="InterPro" id="IPR051868">
    <property type="entry name" value="ZN346_ZMAT4"/>
</dbReference>
<dbReference type="Proteomes" id="UP001359559">
    <property type="component" value="Unassembled WGS sequence"/>
</dbReference>
<feature type="region of interest" description="Disordered" evidence="7">
    <location>
        <begin position="289"/>
        <end position="308"/>
    </location>
</feature>
<evidence type="ECO:0000256" key="3">
    <source>
        <dbReference type="ARBA" id="ARBA00022737"/>
    </source>
</evidence>
<evidence type="ECO:0000313" key="10">
    <source>
        <dbReference type="EMBL" id="KAK7301493.1"/>
    </source>
</evidence>
<keyword evidence="11" id="KW-1185">Reference proteome</keyword>
<dbReference type="GO" id="GO:0003676">
    <property type="term" value="F:nucleic acid binding"/>
    <property type="evidence" value="ECO:0007669"/>
    <property type="project" value="InterPro"/>
</dbReference>
<evidence type="ECO:0000256" key="5">
    <source>
        <dbReference type="ARBA" id="ARBA00022833"/>
    </source>
</evidence>
<reference evidence="10 11" key="1">
    <citation type="submission" date="2024-01" db="EMBL/GenBank/DDBJ databases">
        <title>The genomes of 5 underutilized Papilionoideae crops provide insights into root nodulation and disease resistance.</title>
        <authorList>
            <person name="Yuan L."/>
        </authorList>
    </citation>
    <scope>NUCLEOTIDE SEQUENCE [LARGE SCALE GENOMIC DNA]</scope>
    <source>
        <strain evidence="10">LY-2023</strain>
        <tissue evidence="10">Leaf</tissue>
    </source>
</reference>
<dbReference type="SMART" id="SM00451">
    <property type="entry name" value="ZnF_U1"/>
    <property type="match status" value="4"/>
</dbReference>
<feature type="domain" description="U1-type" evidence="9">
    <location>
        <begin position="231"/>
        <end position="265"/>
    </location>
</feature>
<dbReference type="PANTHER" id="PTHR46144:SF6">
    <property type="entry name" value="C2H2-TYPE DOMAIN-CONTAINING PROTEIN"/>
    <property type="match status" value="1"/>
</dbReference>
<organism evidence="10 11">
    <name type="scientific">Clitoria ternatea</name>
    <name type="common">Butterfly pea</name>
    <dbReference type="NCBI Taxonomy" id="43366"/>
    <lineage>
        <taxon>Eukaryota</taxon>
        <taxon>Viridiplantae</taxon>
        <taxon>Streptophyta</taxon>
        <taxon>Embryophyta</taxon>
        <taxon>Tracheophyta</taxon>
        <taxon>Spermatophyta</taxon>
        <taxon>Magnoliopsida</taxon>
        <taxon>eudicotyledons</taxon>
        <taxon>Gunneridae</taxon>
        <taxon>Pentapetalae</taxon>
        <taxon>rosids</taxon>
        <taxon>fabids</taxon>
        <taxon>Fabales</taxon>
        <taxon>Fabaceae</taxon>
        <taxon>Papilionoideae</taxon>
        <taxon>50 kb inversion clade</taxon>
        <taxon>NPAAA clade</taxon>
        <taxon>indigoferoid/millettioid clade</taxon>
        <taxon>Phaseoleae</taxon>
        <taxon>Clitoria</taxon>
    </lineage>
</organism>
<feature type="region of interest" description="Disordered" evidence="7">
    <location>
        <begin position="128"/>
        <end position="149"/>
    </location>
</feature>
<feature type="compositionally biased region" description="Basic and acidic residues" evidence="7">
    <location>
        <begin position="292"/>
        <end position="302"/>
    </location>
</feature>
<dbReference type="AlphaFoldDB" id="A0AAN9JLZ8"/>
<feature type="domain" description="C2H2-type" evidence="8">
    <location>
        <begin position="234"/>
        <end position="258"/>
    </location>
</feature>
<dbReference type="InterPro" id="IPR013087">
    <property type="entry name" value="Znf_C2H2_type"/>
</dbReference>
<feature type="domain" description="U1-type" evidence="9">
    <location>
        <begin position="83"/>
        <end position="117"/>
    </location>
</feature>
<dbReference type="SUPFAM" id="SSF57667">
    <property type="entry name" value="beta-beta-alpha zinc fingers"/>
    <property type="match status" value="4"/>
</dbReference>
<dbReference type="GO" id="GO:0005634">
    <property type="term" value="C:nucleus"/>
    <property type="evidence" value="ECO:0007669"/>
    <property type="project" value="UniProtKB-SubCell"/>
</dbReference>
<protein>
    <submittedName>
        <fullName evidence="10">Uncharacterized protein</fullName>
    </submittedName>
</protein>
<dbReference type="Gene3D" id="3.30.160.60">
    <property type="entry name" value="Classic Zinc Finger"/>
    <property type="match status" value="4"/>
</dbReference>
<feature type="domain" description="C2H2-type" evidence="8">
    <location>
        <begin position="86"/>
        <end position="110"/>
    </location>
</feature>
<comment type="caution">
    <text evidence="10">The sequence shown here is derived from an EMBL/GenBank/DDBJ whole genome shotgun (WGS) entry which is preliminary data.</text>
</comment>
<dbReference type="EMBL" id="JAYKXN010000003">
    <property type="protein sequence ID" value="KAK7301493.1"/>
    <property type="molecule type" value="Genomic_DNA"/>
</dbReference>
<name>A0AAN9JLZ8_CLITE</name>